<dbReference type="RefSeq" id="WP_014143494.1">
    <property type="nucleotide sequence ID" value="NC_016111.1"/>
</dbReference>
<keyword evidence="2" id="KW-1133">Transmembrane helix</keyword>
<keyword evidence="2" id="KW-0812">Transmembrane</keyword>
<feature type="transmembrane region" description="Helical" evidence="2">
    <location>
        <begin position="6"/>
        <end position="25"/>
    </location>
</feature>
<evidence type="ECO:0000313" key="4">
    <source>
        <dbReference type="Proteomes" id="UP000007842"/>
    </source>
</evidence>
<organism evidence="3 4">
    <name type="scientific">Streptantibioticus cattleyicolor (strain ATCC 35852 / DSM 46488 / JCM 4925 / NBRC 14057 / NRRL 8057)</name>
    <name type="common">Streptomyces cattleya</name>
    <dbReference type="NCBI Taxonomy" id="1003195"/>
    <lineage>
        <taxon>Bacteria</taxon>
        <taxon>Bacillati</taxon>
        <taxon>Actinomycetota</taxon>
        <taxon>Actinomycetes</taxon>
        <taxon>Kitasatosporales</taxon>
        <taxon>Streptomycetaceae</taxon>
        <taxon>Streptantibioticus</taxon>
    </lineage>
</organism>
<dbReference type="EMBL" id="CP003219">
    <property type="protein sequence ID" value="AEW95115.1"/>
    <property type="molecule type" value="Genomic_DNA"/>
</dbReference>
<reference evidence="4" key="1">
    <citation type="submission" date="2011-12" db="EMBL/GenBank/DDBJ databases">
        <title>Complete genome sequence of Streptomyces cattleya strain DSM 46488.</title>
        <authorList>
            <person name="Ou H.-Y."/>
            <person name="Li P."/>
            <person name="Zhao C."/>
            <person name="O'Hagan D."/>
            <person name="Deng Z."/>
        </authorList>
    </citation>
    <scope>NUCLEOTIDE SEQUENCE [LARGE SCALE GENOMIC DNA]</scope>
    <source>
        <strain evidence="4">ATCC 35852 / DSM 46488 / JCM 4925 / NBRC 14057 / NRRL 8057</strain>
    </source>
</reference>
<feature type="region of interest" description="Disordered" evidence="1">
    <location>
        <begin position="54"/>
        <end position="78"/>
    </location>
</feature>
<evidence type="ECO:0008006" key="5">
    <source>
        <dbReference type="Google" id="ProtNLM"/>
    </source>
</evidence>
<dbReference type="OrthoDB" id="5193129at2"/>
<name>F8K4G1_STREN</name>
<accession>F8K4G1</accession>
<sequence length="78" mass="8739">MQQLLYILPALMCPLGMGAMMWFMMRGNKQQPAQSNTTAQEQELARLRNEIAAIRGSQTSEAAEPTSVPLDKHHQANR</sequence>
<protein>
    <recommendedName>
        <fullName evidence="5">DUF2933 domain-containing protein</fullName>
    </recommendedName>
</protein>
<dbReference type="AlphaFoldDB" id="F8K4G1"/>
<evidence type="ECO:0000256" key="2">
    <source>
        <dbReference type="SAM" id="Phobius"/>
    </source>
</evidence>
<accession>G8X2J9</accession>
<dbReference type="STRING" id="1003195.SCATT_27440"/>
<dbReference type="PATRIC" id="fig|1003195.11.peg.4248"/>
<dbReference type="KEGG" id="sct:SCAT_2757"/>
<keyword evidence="2" id="KW-0472">Membrane</keyword>
<proteinExistence type="predicted"/>
<dbReference type="KEGG" id="scy:SCATT_27440"/>
<evidence type="ECO:0000313" key="3">
    <source>
        <dbReference type="EMBL" id="AEW95115.1"/>
    </source>
</evidence>
<evidence type="ECO:0000256" key="1">
    <source>
        <dbReference type="SAM" id="MobiDB-lite"/>
    </source>
</evidence>
<keyword evidence="4" id="KW-1185">Reference proteome</keyword>
<gene>
    <name evidence="3" type="ordered locus">SCATT_27440</name>
</gene>
<dbReference type="HOGENOM" id="CLU_195260_0_0_11"/>
<dbReference type="Proteomes" id="UP000007842">
    <property type="component" value="Chromosome"/>
</dbReference>